<gene>
    <name evidence="1" type="ORF">Tco_0990573</name>
</gene>
<reference evidence="1" key="2">
    <citation type="submission" date="2022-01" db="EMBL/GenBank/DDBJ databases">
        <authorList>
            <person name="Yamashiro T."/>
            <person name="Shiraishi A."/>
            <person name="Satake H."/>
            <person name="Nakayama K."/>
        </authorList>
    </citation>
    <scope>NUCLEOTIDE SEQUENCE</scope>
</reference>
<accession>A0ABQ5EX30</accession>
<sequence>MEGWKHKDLKFKDFDSIKELIDKAFKRVNMFVDYKTDLVEAEVDDDQEATKIKELMKIIPDEEEVAIDAIPLATKLPTIID</sequence>
<evidence type="ECO:0000313" key="2">
    <source>
        <dbReference type="Proteomes" id="UP001151760"/>
    </source>
</evidence>
<keyword evidence="2" id="KW-1185">Reference proteome</keyword>
<protein>
    <submittedName>
        <fullName evidence="1">Uncharacterized protein</fullName>
    </submittedName>
</protein>
<name>A0ABQ5EX30_9ASTR</name>
<dbReference type="EMBL" id="BQNB010016764">
    <property type="protein sequence ID" value="GJT55519.1"/>
    <property type="molecule type" value="Genomic_DNA"/>
</dbReference>
<comment type="caution">
    <text evidence="1">The sequence shown here is derived from an EMBL/GenBank/DDBJ whole genome shotgun (WGS) entry which is preliminary data.</text>
</comment>
<proteinExistence type="predicted"/>
<evidence type="ECO:0000313" key="1">
    <source>
        <dbReference type="EMBL" id="GJT55519.1"/>
    </source>
</evidence>
<reference evidence="1" key="1">
    <citation type="journal article" date="2022" name="Int. J. Mol. Sci.">
        <title>Draft Genome of Tanacetum Coccineum: Genomic Comparison of Closely Related Tanacetum-Family Plants.</title>
        <authorList>
            <person name="Yamashiro T."/>
            <person name="Shiraishi A."/>
            <person name="Nakayama K."/>
            <person name="Satake H."/>
        </authorList>
    </citation>
    <scope>NUCLEOTIDE SEQUENCE</scope>
</reference>
<dbReference type="Proteomes" id="UP001151760">
    <property type="component" value="Unassembled WGS sequence"/>
</dbReference>
<organism evidence="1 2">
    <name type="scientific">Tanacetum coccineum</name>
    <dbReference type="NCBI Taxonomy" id="301880"/>
    <lineage>
        <taxon>Eukaryota</taxon>
        <taxon>Viridiplantae</taxon>
        <taxon>Streptophyta</taxon>
        <taxon>Embryophyta</taxon>
        <taxon>Tracheophyta</taxon>
        <taxon>Spermatophyta</taxon>
        <taxon>Magnoliopsida</taxon>
        <taxon>eudicotyledons</taxon>
        <taxon>Gunneridae</taxon>
        <taxon>Pentapetalae</taxon>
        <taxon>asterids</taxon>
        <taxon>campanulids</taxon>
        <taxon>Asterales</taxon>
        <taxon>Asteraceae</taxon>
        <taxon>Asteroideae</taxon>
        <taxon>Anthemideae</taxon>
        <taxon>Anthemidinae</taxon>
        <taxon>Tanacetum</taxon>
    </lineage>
</organism>